<dbReference type="HOGENOM" id="CLU_3380118_0_0_11"/>
<gene>
    <name evidence="1" type="ordered locus">Amir_4561</name>
</gene>
<evidence type="ECO:0000313" key="2">
    <source>
        <dbReference type="Proteomes" id="UP000002213"/>
    </source>
</evidence>
<protein>
    <submittedName>
        <fullName evidence="1">Uncharacterized protein</fullName>
    </submittedName>
</protein>
<dbReference type="EMBL" id="CP001630">
    <property type="protein sequence ID" value="ACU38400.1"/>
    <property type="molecule type" value="Genomic_DNA"/>
</dbReference>
<dbReference type="Proteomes" id="UP000002213">
    <property type="component" value="Chromosome"/>
</dbReference>
<accession>C6WLK7</accession>
<dbReference type="AlphaFoldDB" id="C6WLK7"/>
<proteinExistence type="predicted"/>
<keyword evidence="2" id="KW-1185">Reference proteome</keyword>
<evidence type="ECO:0000313" key="1">
    <source>
        <dbReference type="EMBL" id="ACU38400.1"/>
    </source>
</evidence>
<sequence length="33" mass="3281">MGESSRAIAALAGLSHGGVQRIVKRGNADAATD</sequence>
<reference evidence="1 2" key="1">
    <citation type="journal article" date="2009" name="Stand. Genomic Sci.">
        <title>Complete genome sequence of Actinosynnema mirum type strain (101).</title>
        <authorList>
            <person name="Land M."/>
            <person name="Lapidus A."/>
            <person name="Mayilraj S."/>
            <person name="Chen F."/>
            <person name="Copeland A."/>
            <person name="Del Rio T.G."/>
            <person name="Nolan M."/>
            <person name="Lucas S."/>
            <person name="Tice H."/>
            <person name="Cheng J.F."/>
            <person name="Chertkov O."/>
            <person name="Bruce D."/>
            <person name="Goodwin L."/>
            <person name="Pitluck S."/>
            <person name="Rohde M."/>
            <person name="Goker M."/>
            <person name="Pati A."/>
            <person name="Ivanova N."/>
            <person name="Mavromatis K."/>
            <person name="Chen A."/>
            <person name="Palaniappan K."/>
            <person name="Hauser L."/>
            <person name="Chang Y.J."/>
            <person name="Jeffries C.C."/>
            <person name="Brettin T."/>
            <person name="Detter J.C."/>
            <person name="Han C."/>
            <person name="Chain P."/>
            <person name="Tindall B.J."/>
            <person name="Bristow J."/>
            <person name="Eisen J.A."/>
            <person name="Markowitz V."/>
            <person name="Hugenholtz P."/>
            <person name="Kyrpides N.C."/>
            <person name="Klenk H.P."/>
        </authorList>
    </citation>
    <scope>NUCLEOTIDE SEQUENCE [LARGE SCALE GENOMIC DNA]</scope>
    <source>
        <strain evidence="2">ATCC 29888 / DSM 43827 / JCM 3225 / NBRC 14064 / NCIMB 13271 / NRRL B-12336 / IMRU 3971 / 101</strain>
    </source>
</reference>
<name>C6WLK7_ACTMD</name>
<dbReference type="KEGG" id="ami:Amir_4561"/>
<organism evidence="1 2">
    <name type="scientific">Actinosynnema mirum (strain ATCC 29888 / DSM 43827 / JCM 3225 / NBRC 14064 / NCIMB 13271 / NRRL B-12336 / IMRU 3971 / 101)</name>
    <dbReference type="NCBI Taxonomy" id="446462"/>
    <lineage>
        <taxon>Bacteria</taxon>
        <taxon>Bacillati</taxon>
        <taxon>Actinomycetota</taxon>
        <taxon>Actinomycetes</taxon>
        <taxon>Pseudonocardiales</taxon>
        <taxon>Pseudonocardiaceae</taxon>
        <taxon>Actinosynnema</taxon>
    </lineage>
</organism>